<sequence length="238" mass="26690">MGYRSLNTDPEAADRNDLLQEKPEANRNFWRRLKTQDRSLKKIILVTIFSLLAIWGGIDASCKALQWAQKQSIFGGGESGSPCWCGTSDEEAVAMGCIWDHIAVDWLPPHCVDHELLAEFDVAGSGPGGKWPYYVSSIQKAARLTEAQRTPVDLTEIDQLARQGKDYWTTVEWHISHCLFTWRKQVRSAGGGVSVEPWNDKEAHASHCSAYIWNVLRTGRPLDEVSTVILGKDRHVGE</sequence>
<dbReference type="Proteomes" id="UP001392437">
    <property type="component" value="Unassembled WGS sequence"/>
</dbReference>
<dbReference type="PANTHER" id="PTHR35896:SF3">
    <property type="entry name" value="MAJOR FACILITATOR SUPERFAMILY TRANSPORTER"/>
    <property type="match status" value="1"/>
</dbReference>
<gene>
    <name evidence="1" type="ORF">PG999_012733</name>
</gene>
<keyword evidence="2" id="KW-1185">Reference proteome</keyword>
<name>A0AAW0QHN7_9PEZI</name>
<evidence type="ECO:0000313" key="2">
    <source>
        <dbReference type="Proteomes" id="UP001392437"/>
    </source>
</evidence>
<dbReference type="InterPro" id="IPR053008">
    <property type="entry name" value="Phomopsin_biosynth_assoc"/>
</dbReference>
<protein>
    <submittedName>
        <fullName evidence="1">Uncharacterized protein</fullName>
    </submittedName>
</protein>
<accession>A0AAW0QHN7</accession>
<organism evidence="1 2">
    <name type="scientific">Apiospora kogelbergensis</name>
    <dbReference type="NCBI Taxonomy" id="1337665"/>
    <lineage>
        <taxon>Eukaryota</taxon>
        <taxon>Fungi</taxon>
        <taxon>Dikarya</taxon>
        <taxon>Ascomycota</taxon>
        <taxon>Pezizomycotina</taxon>
        <taxon>Sordariomycetes</taxon>
        <taxon>Xylariomycetidae</taxon>
        <taxon>Amphisphaeriales</taxon>
        <taxon>Apiosporaceae</taxon>
        <taxon>Apiospora</taxon>
    </lineage>
</organism>
<reference evidence="1 2" key="1">
    <citation type="submission" date="2023-01" db="EMBL/GenBank/DDBJ databases">
        <title>Analysis of 21 Apiospora genomes using comparative genomics revels a genus with tremendous synthesis potential of carbohydrate active enzymes and secondary metabolites.</title>
        <authorList>
            <person name="Sorensen T."/>
        </authorList>
    </citation>
    <scope>NUCLEOTIDE SEQUENCE [LARGE SCALE GENOMIC DNA]</scope>
    <source>
        <strain evidence="1 2">CBS 117206</strain>
    </source>
</reference>
<proteinExistence type="predicted"/>
<comment type="caution">
    <text evidence="1">The sequence shown here is derived from an EMBL/GenBank/DDBJ whole genome shotgun (WGS) entry which is preliminary data.</text>
</comment>
<dbReference type="PANTHER" id="PTHR35896">
    <property type="entry name" value="IG-LIKE DOMAIN-CONTAINING PROTEIN"/>
    <property type="match status" value="1"/>
</dbReference>
<dbReference type="AlphaFoldDB" id="A0AAW0QHN7"/>
<dbReference type="EMBL" id="JAQQWP010000010">
    <property type="protein sequence ID" value="KAK8096789.1"/>
    <property type="molecule type" value="Genomic_DNA"/>
</dbReference>
<evidence type="ECO:0000313" key="1">
    <source>
        <dbReference type="EMBL" id="KAK8096789.1"/>
    </source>
</evidence>